<proteinExistence type="predicted"/>
<feature type="region of interest" description="Disordered" evidence="1">
    <location>
        <begin position="208"/>
        <end position="252"/>
    </location>
</feature>
<feature type="region of interest" description="Disordered" evidence="1">
    <location>
        <begin position="78"/>
        <end position="112"/>
    </location>
</feature>
<dbReference type="AlphaFoldDB" id="A0AAD2HVB5"/>
<protein>
    <submittedName>
        <fullName evidence="2">Uncharacterized protein</fullName>
    </submittedName>
</protein>
<evidence type="ECO:0000313" key="3">
    <source>
        <dbReference type="Proteomes" id="UP001295794"/>
    </source>
</evidence>
<keyword evidence="3" id="KW-1185">Reference proteome</keyword>
<feature type="compositionally biased region" description="Basic and acidic residues" evidence="1">
    <location>
        <begin position="37"/>
        <end position="53"/>
    </location>
</feature>
<evidence type="ECO:0000313" key="2">
    <source>
        <dbReference type="EMBL" id="CAK5281779.1"/>
    </source>
</evidence>
<evidence type="ECO:0000256" key="1">
    <source>
        <dbReference type="SAM" id="MobiDB-lite"/>
    </source>
</evidence>
<accession>A0AAD2HVB5</accession>
<feature type="compositionally biased region" description="Low complexity" evidence="1">
    <location>
        <begin position="90"/>
        <end position="112"/>
    </location>
</feature>
<gene>
    <name evidence="2" type="ORF">MYCIT1_LOCUS33018</name>
</gene>
<feature type="non-terminal residue" evidence="2">
    <location>
        <position position="1"/>
    </location>
</feature>
<reference evidence="2" key="1">
    <citation type="submission" date="2023-11" db="EMBL/GenBank/DDBJ databases">
        <authorList>
            <person name="De Vega J J."/>
            <person name="De Vega J J."/>
        </authorList>
    </citation>
    <scope>NUCLEOTIDE SEQUENCE</scope>
</reference>
<organism evidence="2 3">
    <name type="scientific">Mycena citricolor</name>
    <dbReference type="NCBI Taxonomy" id="2018698"/>
    <lineage>
        <taxon>Eukaryota</taxon>
        <taxon>Fungi</taxon>
        <taxon>Dikarya</taxon>
        <taxon>Basidiomycota</taxon>
        <taxon>Agaricomycotina</taxon>
        <taxon>Agaricomycetes</taxon>
        <taxon>Agaricomycetidae</taxon>
        <taxon>Agaricales</taxon>
        <taxon>Marasmiineae</taxon>
        <taxon>Mycenaceae</taxon>
        <taxon>Mycena</taxon>
    </lineage>
</organism>
<dbReference type="EMBL" id="CAVNYO010000444">
    <property type="protein sequence ID" value="CAK5281779.1"/>
    <property type="molecule type" value="Genomic_DNA"/>
</dbReference>
<dbReference type="Proteomes" id="UP001295794">
    <property type="component" value="Unassembled WGS sequence"/>
</dbReference>
<sequence>RKAQFSYLERRVTELEEENRQLRAGLVSSPPPSELVKAQEAERELAKDRENEELRQRIKSLEKGWDTVMKALAAQGLAPTSTATTEPSGTSAATAVASPTEATTTTATSPLSELGPIMSFPISPAPSHTSLEFDMSPSTSFLSSPSLSPKTEQVEITRHLARVASIPGGPTPSSMALQRVISNVPSDSTVQTKSSVLRNQRLTTQQWRTFSGKSSPHPPTSHRRIFLLTFRAPPGSKSRRIRRPRQRPSRRK</sequence>
<name>A0AAD2HVB5_9AGAR</name>
<feature type="region of interest" description="Disordered" evidence="1">
    <location>
        <begin position="18"/>
        <end position="53"/>
    </location>
</feature>
<feature type="compositionally biased region" description="Polar residues" evidence="1">
    <location>
        <begin position="78"/>
        <end position="89"/>
    </location>
</feature>
<feature type="compositionally biased region" description="Basic residues" evidence="1">
    <location>
        <begin position="237"/>
        <end position="252"/>
    </location>
</feature>
<dbReference type="Gene3D" id="1.20.5.170">
    <property type="match status" value="1"/>
</dbReference>
<comment type="caution">
    <text evidence="2">The sequence shown here is derived from an EMBL/GenBank/DDBJ whole genome shotgun (WGS) entry which is preliminary data.</text>
</comment>